<reference evidence="3" key="2">
    <citation type="submission" date="2020-10" db="EMBL/GenBank/DDBJ databases">
        <authorList>
            <person name="Cooper E.A."/>
            <person name="Brenton Z.W."/>
            <person name="Flinn B.S."/>
            <person name="Jenkins J."/>
            <person name="Shu S."/>
            <person name="Flowers D."/>
            <person name="Luo F."/>
            <person name="Wang Y."/>
            <person name="Xia P."/>
            <person name="Barry K."/>
            <person name="Daum C."/>
            <person name="Lipzen A."/>
            <person name="Yoshinaga Y."/>
            <person name="Schmutz J."/>
            <person name="Saski C."/>
            <person name="Vermerris W."/>
            <person name="Kresovich S."/>
        </authorList>
    </citation>
    <scope>NUCLEOTIDE SEQUENCE</scope>
</reference>
<sequence length="382" mass="42198">MGLESSQLPLSYPDPIRLDHIQSQSVVAPPPILPAIKARSSGSSISISPGWIPQVPCSSCVKLSGMASKSSFLNTLPTNSPAQFLNGITDGFSDAQKLGEGAFGTVYKGILQDGEPIAVKKLADNAPVAPEKQFKIGVGNLMAMQHPNIVRLLGSCREPQKKVIEHSGRYIMVDVVESLLYYEYIPNGNLDKYISDTSLRPDWKTCFEIIKGICQGLLYLHKKMDRPIVHLDLHPTNILLDENMVPKITDFGLSRLFGEEQTRINTINVVGKKGYMAPEYLYRGEISTRSDIYSLGVVIMEFTTGEKSCSSDKDMSARDFVDKVCETWTDEHIASKHSALDAGSLQEVRTCIKIGLKCVDIDQNKRPSIVEIVDELNGRRAH</sequence>
<evidence type="ECO:0000259" key="2">
    <source>
        <dbReference type="PROSITE" id="PS50011"/>
    </source>
</evidence>
<dbReference type="PANTHER" id="PTHR45707:SF59">
    <property type="entry name" value="PROTEIN KINASE DOMAIN-CONTAINING PROTEIN"/>
    <property type="match status" value="1"/>
</dbReference>
<dbReference type="PANTHER" id="PTHR45707">
    <property type="entry name" value="C2 CALCIUM/LIPID-BINDING PLANT PHOSPHORIBOSYLTRANSFERASE FAMILY PROTEIN"/>
    <property type="match status" value="1"/>
</dbReference>
<dbReference type="Gene3D" id="1.10.510.10">
    <property type="entry name" value="Transferase(Phosphotransferase) domain 1"/>
    <property type="match status" value="1"/>
</dbReference>
<dbReference type="GO" id="GO:0004672">
    <property type="term" value="F:protein kinase activity"/>
    <property type="evidence" value="ECO:0007669"/>
    <property type="project" value="InterPro"/>
</dbReference>
<dbReference type="FunFam" id="3.30.200.20:FF:000465">
    <property type="entry name" value="Cysteine-rich receptor-like protein kinase 6"/>
    <property type="match status" value="1"/>
</dbReference>
<dbReference type="SUPFAM" id="SSF56112">
    <property type="entry name" value="Protein kinase-like (PK-like)"/>
    <property type="match status" value="1"/>
</dbReference>
<gene>
    <name evidence="3" type="ORF">BDA96_05G098100</name>
</gene>
<dbReference type="Gene3D" id="3.30.200.20">
    <property type="entry name" value="Phosphorylase Kinase, domain 1"/>
    <property type="match status" value="1"/>
</dbReference>
<dbReference type="AlphaFoldDB" id="A0A921UG87"/>
<protein>
    <recommendedName>
        <fullName evidence="2">Protein kinase domain-containing protein</fullName>
    </recommendedName>
</protein>
<comment type="caution">
    <text evidence="3">The sequence shown here is derived from an EMBL/GenBank/DDBJ whole genome shotgun (WGS) entry which is preliminary data.</text>
</comment>
<dbReference type="PROSITE" id="PS50011">
    <property type="entry name" value="PROTEIN_KINASE_DOM"/>
    <property type="match status" value="1"/>
</dbReference>
<organism evidence="3 4">
    <name type="scientific">Sorghum bicolor</name>
    <name type="common">Sorghum</name>
    <name type="synonym">Sorghum vulgare</name>
    <dbReference type="NCBI Taxonomy" id="4558"/>
    <lineage>
        <taxon>Eukaryota</taxon>
        <taxon>Viridiplantae</taxon>
        <taxon>Streptophyta</taxon>
        <taxon>Embryophyta</taxon>
        <taxon>Tracheophyta</taxon>
        <taxon>Spermatophyta</taxon>
        <taxon>Magnoliopsida</taxon>
        <taxon>Liliopsida</taxon>
        <taxon>Poales</taxon>
        <taxon>Poaceae</taxon>
        <taxon>PACMAD clade</taxon>
        <taxon>Panicoideae</taxon>
        <taxon>Andropogonodae</taxon>
        <taxon>Andropogoneae</taxon>
        <taxon>Sorghinae</taxon>
        <taxon>Sorghum</taxon>
    </lineage>
</organism>
<dbReference type="FunFam" id="1.10.510.10:FF:000625">
    <property type="entry name" value="Cysteine-rich receptor-like protein kinase 6"/>
    <property type="match status" value="1"/>
</dbReference>
<feature type="domain" description="Protein kinase" evidence="2">
    <location>
        <begin position="92"/>
        <end position="382"/>
    </location>
</feature>
<proteinExistence type="predicted"/>
<dbReference type="PROSITE" id="PS00107">
    <property type="entry name" value="PROTEIN_KINASE_ATP"/>
    <property type="match status" value="1"/>
</dbReference>
<name>A0A921UG87_SORBI</name>
<keyword evidence="1" id="KW-0067">ATP-binding</keyword>
<dbReference type="Pfam" id="PF00069">
    <property type="entry name" value="Pkinase"/>
    <property type="match status" value="1"/>
</dbReference>
<dbReference type="InterPro" id="IPR017441">
    <property type="entry name" value="Protein_kinase_ATP_BS"/>
</dbReference>
<accession>A0A921UG87</accession>
<feature type="binding site" evidence="1">
    <location>
        <position position="121"/>
    </location>
    <ligand>
        <name>ATP</name>
        <dbReference type="ChEBI" id="CHEBI:30616"/>
    </ligand>
</feature>
<evidence type="ECO:0000256" key="1">
    <source>
        <dbReference type="PROSITE-ProRule" id="PRU10141"/>
    </source>
</evidence>
<reference evidence="3" key="1">
    <citation type="journal article" date="2019" name="BMC Genomics">
        <title>A new reference genome for Sorghum bicolor reveals high levels of sequence similarity between sweet and grain genotypes: implications for the genetics of sugar metabolism.</title>
        <authorList>
            <person name="Cooper E.A."/>
            <person name="Brenton Z.W."/>
            <person name="Flinn B.S."/>
            <person name="Jenkins J."/>
            <person name="Shu S."/>
            <person name="Flowers D."/>
            <person name="Luo F."/>
            <person name="Wang Y."/>
            <person name="Xia P."/>
            <person name="Barry K."/>
            <person name="Daum C."/>
            <person name="Lipzen A."/>
            <person name="Yoshinaga Y."/>
            <person name="Schmutz J."/>
            <person name="Saski C."/>
            <person name="Vermerris W."/>
            <person name="Kresovich S."/>
        </authorList>
    </citation>
    <scope>NUCLEOTIDE SEQUENCE</scope>
</reference>
<dbReference type="InterPro" id="IPR000719">
    <property type="entry name" value="Prot_kinase_dom"/>
</dbReference>
<keyword evidence="1" id="KW-0547">Nucleotide-binding</keyword>
<dbReference type="InterPro" id="IPR011009">
    <property type="entry name" value="Kinase-like_dom_sf"/>
</dbReference>
<dbReference type="Proteomes" id="UP000807115">
    <property type="component" value="Chromosome 5"/>
</dbReference>
<evidence type="ECO:0000313" key="3">
    <source>
        <dbReference type="EMBL" id="KAG0529436.1"/>
    </source>
</evidence>
<evidence type="ECO:0000313" key="4">
    <source>
        <dbReference type="Proteomes" id="UP000807115"/>
    </source>
</evidence>
<dbReference type="EMBL" id="CM027684">
    <property type="protein sequence ID" value="KAG0529436.1"/>
    <property type="molecule type" value="Genomic_DNA"/>
</dbReference>
<dbReference type="GO" id="GO:0005524">
    <property type="term" value="F:ATP binding"/>
    <property type="evidence" value="ECO:0007669"/>
    <property type="project" value="UniProtKB-UniRule"/>
</dbReference>